<evidence type="ECO:0000259" key="5">
    <source>
        <dbReference type="SMART" id="SM00363"/>
    </source>
</evidence>
<reference evidence="6 7" key="1">
    <citation type="journal article" date="2012" name="Stand. Genomic Sci.">
        <title>Complete genome sequence of the aerobic, heterotroph Marinithermus hydrothermalis type strain (T1(T)) from a deep-sea hydrothermal vent chimney.</title>
        <authorList>
            <person name="Copeland A."/>
            <person name="Gu W."/>
            <person name="Yasawong M."/>
            <person name="Lapidus A."/>
            <person name="Lucas S."/>
            <person name="Deshpande S."/>
            <person name="Pagani I."/>
            <person name="Tapia R."/>
            <person name="Cheng J.F."/>
            <person name="Goodwin L.A."/>
            <person name="Pitluck S."/>
            <person name="Liolios K."/>
            <person name="Ivanova N."/>
            <person name="Mavromatis K."/>
            <person name="Mikhailova N."/>
            <person name="Pati A."/>
            <person name="Chen A."/>
            <person name="Palaniappan K."/>
            <person name="Land M."/>
            <person name="Pan C."/>
            <person name="Brambilla E.M."/>
            <person name="Rohde M."/>
            <person name="Tindall B.J."/>
            <person name="Sikorski J."/>
            <person name="Goker M."/>
            <person name="Detter J.C."/>
            <person name="Bristow J."/>
            <person name="Eisen J.A."/>
            <person name="Markowitz V."/>
            <person name="Hugenholtz P."/>
            <person name="Kyrpides N.C."/>
            <person name="Klenk H.P."/>
            <person name="Woyke T."/>
        </authorList>
    </citation>
    <scope>NUCLEOTIDE SEQUENCE [LARGE SCALE GENOMIC DNA]</scope>
    <source>
        <strain evidence="7">DSM 14884 / JCM 11576 / T1</strain>
    </source>
</reference>
<dbReference type="InterPro" id="IPR020094">
    <property type="entry name" value="TruA/RsuA/RluB/E/F_N"/>
</dbReference>
<dbReference type="RefSeq" id="WP_013704858.1">
    <property type="nucleotide sequence ID" value="NC_015387.1"/>
</dbReference>
<protein>
    <recommendedName>
        <fullName evidence="4">Pseudouridine synthase</fullName>
        <ecNumber evidence="4">5.4.99.-</ecNumber>
    </recommendedName>
</protein>
<dbReference type="eggNOG" id="COG1187">
    <property type="taxonomic scope" value="Bacteria"/>
</dbReference>
<feature type="domain" description="RNA-binding S4" evidence="5">
    <location>
        <begin position="4"/>
        <end position="63"/>
    </location>
</feature>
<gene>
    <name evidence="6" type="ordered locus">Marky_2088</name>
</gene>
<evidence type="ECO:0000256" key="4">
    <source>
        <dbReference type="RuleBase" id="RU003887"/>
    </source>
</evidence>
<dbReference type="SUPFAM" id="SSF55120">
    <property type="entry name" value="Pseudouridine synthase"/>
    <property type="match status" value="1"/>
</dbReference>
<dbReference type="PROSITE" id="PS50889">
    <property type="entry name" value="S4"/>
    <property type="match status" value="1"/>
</dbReference>
<dbReference type="Gene3D" id="3.10.290.10">
    <property type="entry name" value="RNA-binding S4 domain"/>
    <property type="match status" value="1"/>
</dbReference>
<dbReference type="EC" id="5.4.99.-" evidence="4"/>
<evidence type="ECO:0000256" key="3">
    <source>
        <dbReference type="PROSITE-ProRule" id="PRU00182"/>
    </source>
</evidence>
<organism evidence="6 7">
    <name type="scientific">Marinithermus hydrothermalis (strain DSM 14884 / JCM 11576 / T1)</name>
    <dbReference type="NCBI Taxonomy" id="869210"/>
    <lineage>
        <taxon>Bacteria</taxon>
        <taxon>Thermotogati</taxon>
        <taxon>Deinococcota</taxon>
        <taxon>Deinococci</taxon>
        <taxon>Thermales</taxon>
        <taxon>Thermaceae</taxon>
        <taxon>Marinithermus</taxon>
    </lineage>
</organism>
<dbReference type="InterPro" id="IPR036986">
    <property type="entry name" value="S4_RNA-bd_sf"/>
</dbReference>
<dbReference type="EMBL" id="CP002630">
    <property type="protein sequence ID" value="AEB12813.1"/>
    <property type="molecule type" value="Genomic_DNA"/>
</dbReference>
<dbReference type="InterPro" id="IPR002942">
    <property type="entry name" value="S4_RNA-bd"/>
</dbReference>
<dbReference type="Proteomes" id="UP000007030">
    <property type="component" value="Chromosome"/>
</dbReference>
<keyword evidence="3" id="KW-0694">RNA-binding</keyword>
<dbReference type="InterPro" id="IPR000748">
    <property type="entry name" value="PsdUridine_synth_RsuA/RluB/E/F"/>
</dbReference>
<dbReference type="FunFam" id="3.10.290.10:FF:000003">
    <property type="entry name" value="Pseudouridine synthase"/>
    <property type="match status" value="1"/>
</dbReference>
<evidence type="ECO:0000256" key="1">
    <source>
        <dbReference type="ARBA" id="ARBA00008348"/>
    </source>
</evidence>
<dbReference type="STRING" id="869210.Marky_2088"/>
<dbReference type="PANTHER" id="PTHR47683:SF2">
    <property type="entry name" value="RNA-BINDING S4 DOMAIN-CONTAINING PROTEIN"/>
    <property type="match status" value="1"/>
</dbReference>
<dbReference type="PROSITE" id="PS01149">
    <property type="entry name" value="PSI_RSU"/>
    <property type="match status" value="1"/>
</dbReference>
<dbReference type="SUPFAM" id="SSF55174">
    <property type="entry name" value="Alpha-L RNA-binding motif"/>
    <property type="match status" value="1"/>
</dbReference>
<accession>F2NN74</accession>
<evidence type="ECO:0000256" key="2">
    <source>
        <dbReference type="ARBA" id="ARBA00023235"/>
    </source>
</evidence>
<dbReference type="CDD" id="cd02870">
    <property type="entry name" value="PseudoU_synth_RsuA_like"/>
    <property type="match status" value="1"/>
</dbReference>
<dbReference type="Gene3D" id="3.30.70.580">
    <property type="entry name" value="Pseudouridine synthase I, catalytic domain, N-terminal subdomain"/>
    <property type="match status" value="1"/>
</dbReference>
<dbReference type="KEGG" id="mhd:Marky_2088"/>
<dbReference type="GO" id="GO:0120159">
    <property type="term" value="F:rRNA pseudouridine synthase activity"/>
    <property type="evidence" value="ECO:0007669"/>
    <property type="project" value="UniProtKB-ARBA"/>
</dbReference>
<comment type="similarity">
    <text evidence="1 4">Belongs to the pseudouridine synthase RsuA family.</text>
</comment>
<evidence type="ECO:0000313" key="7">
    <source>
        <dbReference type="Proteomes" id="UP000007030"/>
    </source>
</evidence>
<dbReference type="InterPro" id="IPR050343">
    <property type="entry name" value="RsuA_PseudoU_synthase"/>
</dbReference>
<dbReference type="AlphaFoldDB" id="F2NN74"/>
<dbReference type="InterPro" id="IPR006145">
    <property type="entry name" value="PsdUridine_synth_RsuA/RluA"/>
</dbReference>
<dbReference type="HOGENOM" id="CLU_024979_1_2_0"/>
<dbReference type="InterPro" id="IPR020103">
    <property type="entry name" value="PsdUridine_synth_cat_dom_sf"/>
</dbReference>
<dbReference type="SMART" id="SM00363">
    <property type="entry name" value="S4"/>
    <property type="match status" value="1"/>
</dbReference>
<dbReference type="GO" id="GO:0003723">
    <property type="term" value="F:RNA binding"/>
    <property type="evidence" value="ECO:0007669"/>
    <property type="project" value="UniProtKB-KW"/>
</dbReference>
<dbReference type="InterPro" id="IPR042092">
    <property type="entry name" value="PsdUridine_s_RsuA/RluB/E/F_cat"/>
</dbReference>
<keyword evidence="7" id="KW-1185">Reference proteome</keyword>
<dbReference type="NCBIfam" id="TIGR00093">
    <property type="entry name" value="pseudouridine synthase"/>
    <property type="match status" value="1"/>
</dbReference>
<dbReference type="Pfam" id="PF01479">
    <property type="entry name" value="S4"/>
    <property type="match status" value="1"/>
</dbReference>
<dbReference type="InterPro" id="IPR018496">
    <property type="entry name" value="PsdUridine_synth_RsuA/RluB_CS"/>
</dbReference>
<name>F2NN74_MARHT</name>
<dbReference type="GO" id="GO:0000455">
    <property type="term" value="P:enzyme-directed rRNA pseudouridine synthesis"/>
    <property type="evidence" value="ECO:0007669"/>
    <property type="project" value="UniProtKB-ARBA"/>
</dbReference>
<keyword evidence="2 4" id="KW-0413">Isomerase</keyword>
<dbReference type="Pfam" id="PF00849">
    <property type="entry name" value="PseudoU_synth_2"/>
    <property type="match status" value="1"/>
</dbReference>
<evidence type="ECO:0000313" key="6">
    <source>
        <dbReference type="EMBL" id="AEB12813.1"/>
    </source>
</evidence>
<dbReference type="CDD" id="cd00165">
    <property type="entry name" value="S4"/>
    <property type="match status" value="1"/>
</dbReference>
<sequence>MEAIRLQKYLAQAGVASSRRKAEALIRAGRVTINGQVAALGAKVTPGDEVCVDGRPVAPTARRVVLALHKPPGVTTTRRDRFAERTVFELVPAIPGLHTVGRLDRDSEGLLLLTNDGRLTQRLTHPRYGVPKVYRVWTAKGEVPPFILKRLEKGVRLEDGPARALKARPKVGGCVLTLAEGRKREVRRMLRAVGYPVVRLLRVKIGPIRLGGLKPGAWREIEGEELEGLYRAAGLSVPPR</sequence>
<dbReference type="OrthoDB" id="9807213at2"/>
<proteinExistence type="inferred from homology"/>
<dbReference type="Gene3D" id="3.30.70.1560">
    <property type="entry name" value="Alpha-L RNA-binding motif"/>
    <property type="match status" value="1"/>
</dbReference>
<dbReference type="PANTHER" id="PTHR47683">
    <property type="entry name" value="PSEUDOURIDINE SYNTHASE FAMILY PROTEIN-RELATED"/>
    <property type="match status" value="1"/>
</dbReference>